<dbReference type="Proteomes" id="UP000273326">
    <property type="component" value="Chromosome"/>
</dbReference>
<protein>
    <submittedName>
        <fullName evidence="2">Protein-ADP-ribose hydrolase</fullName>
    </submittedName>
</protein>
<dbReference type="Pfam" id="PF01661">
    <property type="entry name" value="Macro"/>
    <property type="match status" value="1"/>
</dbReference>
<sequence length="271" mass="31070">MNQETRLDYLIEYLLNENPNVKNLWIHDKSASVEEKTALFRALCNVRKPELVSEEFLKIQDAFLTEWNNERKNISLSDLENVQPQLYLWQGDITRLAVDAIVNAANSELLGCTQANHDCIDNLIHTRAGVQLRLDCDEMMKKQGRKEAVGKAKLTEAYNLPSKYVIHTVGPYIDERGITALKEQLLSSSYYSCLALADKQEIHTIAFCCISTGEFNFPNRQAAEIAIQTVKEYFQNTQSTLNVIFNVFKDEDLQIYQRLLKQKNRGLLCSN</sequence>
<evidence type="ECO:0000259" key="1">
    <source>
        <dbReference type="PROSITE" id="PS51154"/>
    </source>
</evidence>
<dbReference type="OrthoDB" id="6194521at2"/>
<dbReference type="NCBIfam" id="NF003163">
    <property type="entry name" value="PRK04143.1"/>
    <property type="match status" value="1"/>
</dbReference>
<accession>A0A3S9HAP5</accession>
<dbReference type="GO" id="GO:0016787">
    <property type="term" value="F:hydrolase activity"/>
    <property type="evidence" value="ECO:0007669"/>
    <property type="project" value="UniProtKB-KW"/>
</dbReference>
<dbReference type="PANTHER" id="PTHR11106">
    <property type="entry name" value="GANGLIOSIDE INDUCED DIFFERENTIATION ASSOCIATED PROTEIN 2-RELATED"/>
    <property type="match status" value="1"/>
</dbReference>
<organism evidence="2 3">
    <name type="scientific">Jeotgalibaca ciconiae</name>
    <dbReference type="NCBI Taxonomy" id="2496265"/>
    <lineage>
        <taxon>Bacteria</taxon>
        <taxon>Bacillati</taxon>
        <taxon>Bacillota</taxon>
        <taxon>Bacilli</taxon>
        <taxon>Lactobacillales</taxon>
        <taxon>Carnobacteriaceae</taxon>
        <taxon>Jeotgalibaca</taxon>
    </lineage>
</organism>
<dbReference type="AlphaFoldDB" id="A0A3S9HAP5"/>
<dbReference type="EMBL" id="CP034465">
    <property type="protein sequence ID" value="AZP04414.1"/>
    <property type="molecule type" value="Genomic_DNA"/>
</dbReference>
<dbReference type="KEGG" id="jeh:EJN90_07080"/>
<keyword evidence="3" id="KW-1185">Reference proteome</keyword>
<evidence type="ECO:0000313" key="2">
    <source>
        <dbReference type="EMBL" id="AZP04414.1"/>
    </source>
</evidence>
<dbReference type="InterPro" id="IPR002589">
    <property type="entry name" value="Macro_dom"/>
</dbReference>
<dbReference type="PROSITE" id="PS51154">
    <property type="entry name" value="MACRO"/>
    <property type="match status" value="1"/>
</dbReference>
<dbReference type="Gene3D" id="3.40.220.10">
    <property type="entry name" value="Leucine Aminopeptidase, subunit E, domain 1"/>
    <property type="match status" value="1"/>
</dbReference>
<dbReference type="PANTHER" id="PTHR11106:SF27">
    <property type="entry name" value="MACRO DOMAIN-CONTAINING PROTEIN"/>
    <property type="match status" value="1"/>
</dbReference>
<keyword evidence="2" id="KW-0378">Hydrolase</keyword>
<dbReference type="RefSeq" id="WP_126109806.1">
    <property type="nucleotide sequence ID" value="NZ_CP034465.1"/>
</dbReference>
<proteinExistence type="predicted"/>
<dbReference type="InterPro" id="IPR043472">
    <property type="entry name" value="Macro_dom-like"/>
</dbReference>
<gene>
    <name evidence="2" type="ORF">EJN90_07080</name>
</gene>
<evidence type="ECO:0000313" key="3">
    <source>
        <dbReference type="Proteomes" id="UP000273326"/>
    </source>
</evidence>
<reference evidence="3" key="1">
    <citation type="submission" date="2018-12" db="EMBL/GenBank/DDBJ databases">
        <title>Complete genome sequencing of Jeotgalibaca sp. H21T32.</title>
        <authorList>
            <person name="Bae J.-W."/>
            <person name="Lee S.-Y."/>
        </authorList>
    </citation>
    <scope>NUCLEOTIDE SEQUENCE [LARGE SCALE GENOMIC DNA]</scope>
    <source>
        <strain evidence="3">H21T32</strain>
    </source>
</reference>
<dbReference type="SMART" id="SM00506">
    <property type="entry name" value="A1pp"/>
    <property type="match status" value="1"/>
</dbReference>
<dbReference type="CDD" id="cd02908">
    <property type="entry name" value="Macro_OAADPr_deacetylase"/>
    <property type="match status" value="1"/>
</dbReference>
<feature type="domain" description="Macro" evidence="1">
    <location>
        <begin position="73"/>
        <end position="264"/>
    </location>
</feature>
<dbReference type="SUPFAM" id="SSF52949">
    <property type="entry name" value="Macro domain-like"/>
    <property type="match status" value="1"/>
</dbReference>
<name>A0A3S9HAP5_9LACT</name>